<evidence type="ECO:0000256" key="1">
    <source>
        <dbReference type="SAM" id="SignalP"/>
    </source>
</evidence>
<protein>
    <submittedName>
        <fullName evidence="2">Uncharacterized protein</fullName>
    </submittedName>
</protein>
<dbReference type="Proteomes" id="UP000430519">
    <property type="component" value="Unassembled WGS sequence"/>
</dbReference>
<organism evidence="2 3">
    <name type="scientific">Deinococcus xianganensis</name>
    <dbReference type="NCBI Taxonomy" id="1507289"/>
    <lineage>
        <taxon>Bacteria</taxon>
        <taxon>Thermotogati</taxon>
        <taxon>Deinococcota</taxon>
        <taxon>Deinococci</taxon>
        <taxon>Deinococcales</taxon>
        <taxon>Deinococcaceae</taxon>
        <taxon>Deinococcus</taxon>
    </lineage>
</organism>
<dbReference type="RefSeq" id="WP_160978717.1">
    <property type="nucleotide sequence ID" value="NZ_WVHK01000026.1"/>
</dbReference>
<feature type="signal peptide" evidence="1">
    <location>
        <begin position="1"/>
        <end position="25"/>
    </location>
</feature>
<evidence type="ECO:0000313" key="3">
    <source>
        <dbReference type="Proteomes" id="UP000430519"/>
    </source>
</evidence>
<dbReference type="AlphaFoldDB" id="A0A6I4YIG3"/>
<keyword evidence="1" id="KW-0732">Signal</keyword>
<feature type="chain" id="PRO_5026111258" evidence="1">
    <location>
        <begin position="26"/>
        <end position="112"/>
    </location>
</feature>
<dbReference type="EMBL" id="WVHK01000026">
    <property type="protein sequence ID" value="MXV19776.1"/>
    <property type="molecule type" value="Genomic_DNA"/>
</dbReference>
<keyword evidence="3" id="KW-1185">Reference proteome</keyword>
<proteinExistence type="predicted"/>
<sequence length="112" mass="12171">MPRPHRAALTLFTALLGTTLSAAHAAQITIPIRVTVRAVCEVSRSDGQILALRCTQDYRPTDPRTLPELSGRLPAGEWRLNATSDDPMGGTLNVYTRVATTATTDATELVYY</sequence>
<evidence type="ECO:0000313" key="2">
    <source>
        <dbReference type="EMBL" id="MXV19776.1"/>
    </source>
</evidence>
<accession>A0A6I4YIG3</accession>
<comment type="caution">
    <text evidence="2">The sequence shown here is derived from an EMBL/GenBank/DDBJ whole genome shotgun (WGS) entry which is preliminary data.</text>
</comment>
<reference evidence="2 3" key="1">
    <citation type="submission" date="2019-11" db="EMBL/GenBank/DDBJ databases">
        <title>Genome sequence of Deinococcus xianganensis Y35, AI-2 producing algicidal bacterium, isolated from lake water.</title>
        <authorList>
            <person name="Li Y."/>
        </authorList>
    </citation>
    <scope>NUCLEOTIDE SEQUENCE [LARGE SCALE GENOMIC DNA]</scope>
    <source>
        <strain evidence="2 3">Y35</strain>
    </source>
</reference>
<gene>
    <name evidence="2" type="ORF">GLX28_09020</name>
</gene>
<name>A0A6I4YIG3_9DEIO</name>